<dbReference type="Proteomes" id="UP000326396">
    <property type="component" value="Linkage Group LG16"/>
</dbReference>
<comment type="caution">
    <text evidence="5">The sequence shown here is derived from an EMBL/GenBank/DDBJ whole genome shotgun (WGS) entry which is preliminary data.</text>
</comment>
<dbReference type="Pfam" id="PF00444">
    <property type="entry name" value="Ribosomal_L36"/>
    <property type="match status" value="1"/>
</dbReference>
<dbReference type="InterPro" id="IPR035977">
    <property type="entry name" value="Ribosomal_bL36_sp"/>
</dbReference>
<dbReference type="PANTHER" id="PTHR18804:SF16">
    <property type="entry name" value="RIBOSOMAL PROTEIN"/>
    <property type="match status" value="1"/>
</dbReference>
<name>A0A5N6NXI8_9ASTR</name>
<dbReference type="InterPro" id="IPR000473">
    <property type="entry name" value="Ribosomal_bL36"/>
</dbReference>
<dbReference type="SUPFAM" id="SSF57840">
    <property type="entry name" value="Ribosomal protein L36"/>
    <property type="match status" value="1"/>
</dbReference>
<evidence type="ECO:0000256" key="4">
    <source>
        <dbReference type="RuleBase" id="RU000570"/>
    </source>
</evidence>
<dbReference type="NCBIfam" id="TIGR01022">
    <property type="entry name" value="rpmJ_bact"/>
    <property type="match status" value="1"/>
</dbReference>
<accession>A0A5N6NXI8</accession>
<dbReference type="HAMAP" id="MF_00251">
    <property type="entry name" value="Ribosomal_bL36"/>
    <property type="match status" value="1"/>
</dbReference>
<evidence type="ECO:0000256" key="3">
    <source>
        <dbReference type="ARBA" id="ARBA00023274"/>
    </source>
</evidence>
<comment type="similarity">
    <text evidence="1 4">Belongs to the bacterial ribosomal protein bL36 family.</text>
</comment>
<protein>
    <recommendedName>
        <fullName evidence="4">Ribosomal protein</fullName>
    </recommendedName>
</protein>
<keyword evidence="6" id="KW-1185">Reference proteome</keyword>
<proteinExistence type="inferred from homology"/>
<evidence type="ECO:0000313" key="6">
    <source>
        <dbReference type="Proteomes" id="UP000326396"/>
    </source>
</evidence>
<keyword evidence="2 4" id="KW-0689">Ribosomal protein</keyword>
<organism evidence="5 6">
    <name type="scientific">Mikania micrantha</name>
    <name type="common">bitter vine</name>
    <dbReference type="NCBI Taxonomy" id="192012"/>
    <lineage>
        <taxon>Eukaryota</taxon>
        <taxon>Viridiplantae</taxon>
        <taxon>Streptophyta</taxon>
        <taxon>Embryophyta</taxon>
        <taxon>Tracheophyta</taxon>
        <taxon>Spermatophyta</taxon>
        <taxon>Magnoliopsida</taxon>
        <taxon>eudicotyledons</taxon>
        <taxon>Gunneridae</taxon>
        <taxon>Pentapetalae</taxon>
        <taxon>asterids</taxon>
        <taxon>campanulids</taxon>
        <taxon>Asterales</taxon>
        <taxon>Asteraceae</taxon>
        <taxon>Asteroideae</taxon>
        <taxon>Heliantheae alliance</taxon>
        <taxon>Eupatorieae</taxon>
        <taxon>Mikania</taxon>
    </lineage>
</organism>
<dbReference type="InterPro" id="IPR052010">
    <property type="entry name" value="Ribosomal_LSU_bL36"/>
</dbReference>
<reference evidence="5 6" key="1">
    <citation type="submission" date="2019-05" db="EMBL/GenBank/DDBJ databases">
        <title>Mikania micrantha, genome provides insights into the molecular mechanism of rapid growth.</title>
        <authorList>
            <person name="Liu B."/>
        </authorList>
    </citation>
    <scope>NUCLEOTIDE SEQUENCE [LARGE SCALE GENOMIC DNA]</scope>
    <source>
        <strain evidence="5">NLD-2019</strain>
        <tissue evidence="5">Leaf</tissue>
    </source>
</reference>
<evidence type="ECO:0000256" key="1">
    <source>
        <dbReference type="ARBA" id="ARBA00007645"/>
    </source>
</evidence>
<dbReference type="PANTHER" id="PTHR18804">
    <property type="entry name" value="RIBOSOMAL PROTEIN"/>
    <property type="match status" value="1"/>
</dbReference>
<dbReference type="GO" id="GO:0005840">
    <property type="term" value="C:ribosome"/>
    <property type="evidence" value="ECO:0007669"/>
    <property type="project" value="UniProtKB-KW"/>
</dbReference>
<dbReference type="EMBL" id="SZYD01000008">
    <property type="protein sequence ID" value="KAD5508014.1"/>
    <property type="molecule type" value="Genomic_DNA"/>
</dbReference>
<dbReference type="GO" id="GO:0006412">
    <property type="term" value="P:translation"/>
    <property type="evidence" value="ECO:0007669"/>
    <property type="project" value="InterPro"/>
</dbReference>
<evidence type="ECO:0000256" key="2">
    <source>
        <dbReference type="ARBA" id="ARBA00022980"/>
    </source>
</evidence>
<dbReference type="AlphaFoldDB" id="A0A5N6NXI8"/>
<dbReference type="OrthoDB" id="10265903at2759"/>
<dbReference type="PROSITE" id="PS00828">
    <property type="entry name" value="RIBOSOMAL_L36"/>
    <property type="match status" value="1"/>
</dbReference>
<keyword evidence="3 4" id="KW-0687">Ribonucleoprotein</keyword>
<gene>
    <name evidence="5" type="ORF">E3N88_15717</name>
</gene>
<dbReference type="GO" id="GO:1990904">
    <property type="term" value="C:ribonucleoprotein complex"/>
    <property type="evidence" value="ECO:0007669"/>
    <property type="project" value="UniProtKB-KW"/>
</dbReference>
<dbReference type="GO" id="GO:0003735">
    <property type="term" value="F:structural constituent of ribosome"/>
    <property type="evidence" value="ECO:0007669"/>
    <property type="project" value="InterPro"/>
</dbReference>
<sequence length="321" mass="35059">MKVRSSVKKMCEFCRTVKRRGRVFVLCSANPKHKQRQGLSTISCPEASLTSRVLEMQIARSSYQATDACSYGIGGGLASLLVERKVPAIFAGWRPIPSNNSQAIPPSGYDYARSIVFVGIRVPARTEIGSFTPSFLSIHVGIVVPNIDRSELDESPELLRLMSSPKIKSRIPSNNVRVIPGLNRKLISVGQLDKQGMEVRFGSNEWKVVKGNLVIARGMKHGSYFVDEPAEGSKEMLAERVQKSKPFRGFGDSGSTGCVPGTVTKSRWVLKTRTEEFSPRPCQNPNSATNSGAVATAAEWTRLSPNAAKSAYLRQIGSSEP</sequence>
<evidence type="ECO:0000313" key="5">
    <source>
        <dbReference type="EMBL" id="KAD5508014.1"/>
    </source>
</evidence>